<feature type="region of interest" description="Disordered" evidence="2">
    <location>
        <begin position="78"/>
        <end position="100"/>
    </location>
</feature>
<accession>A0ABU9PUX5</accession>
<dbReference type="Proteomes" id="UP001495910">
    <property type="component" value="Unassembled WGS sequence"/>
</dbReference>
<evidence type="ECO:0000313" key="4">
    <source>
        <dbReference type="EMBL" id="MEM4987814.1"/>
    </source>
</evidence>
<evidence type="ECO:0000256" key="1">
    <source>
        <dbReference type="SAM" id="Coils"/>
    </source>
</evidence>
<evidence type="ECO:0000259" key="3">
    <source>
        <dbReference type="Pfam" id="PF13511"/>
    </source>
</evidence>
<evidence type="ECO:0000313" key="5">
    <source>
        <dbReference type="Proteomes" id="UP001495910"/>
    </source>
</evidence>
<name>A0ABU9PUX5_9BURK</name>
<evidence type="ECO:0000256" key="2">
    <source>
        <dbReference type="SAM" id="MobiDB-lite"/>
    </source>
</evidence>
<dbReference type="Pfam" id="PF13511">
    <property type="entry name" value="DUF4124"/>
    <property type="match status" value="1"/>
</dbReference>
<feature type="domain" description="DUF4124" evidence="3">
    <location>
        <begin position="20"/>
        <end position="67"/>
    </location>
</feature>
<feature type="coiled-coil region" evidence="1">
    <location>
        <begin position="130"/>
        <end position="157"/>
    </location>
</feature>
<gene>
    <name evidence="4" type="ORF">V8G57_10490</name>
</gene>
<keyword evidence="1" id="KW-0175">Coiled coil</keyword>
<proteinExistence type="predicted"/>
<dbReference type="EMBL" id="JBANDC010000006">
    <property type="protein sequence ID" value="MEM4987814.1"/>
    <property type="molecule type" value="Genomic_DNA"/>
</dbReference>
<comment type="caution">
    <text evidence="4">The sequence shown here is derived from an EMBL/GenBank/DDBJ whole genome shotgun (WGS) entry which is preliminary data.</text>
</comment>
<dbReference type="RefSeq" id="WP_342829335.1">
    <property type="nucleotide sequence ID" value="NZ_JBANDC010000006.1"/>
</dbReference>
<dbReference type="InterPro" id="IPR025392">
    <property type="entry name" value="DUF4124"/>
</dbReference>
<reference evidence="4 5" key="1">
    <citation type="submission" date="2024-02" db="EMBL/GenBank/DDBJ databases">
        <title>Draft genome sequence of Collimonas sp. strain H4R21, an effective mineral-weathering bacterial strain isolated from the beech rhizosphere.</title>
        <authorList>
            <person name="Morin E."/>
            <person name="Uroz S."/>
            <person name="Leveau J.H.J."/>
            <person name="Kumar R."/>
            <person name="Rey M.W."/>
            <person name="Pham J."/>
        </authorList>
    </citation>
    <scope>NUCLEOTIDE SEQUENCE [LARGE SCALE GENOMIC DNA]</scope>
    <source>
        <strain evidence="4 5">H4R21</strain>
    </source>
</reference>
<sequence length="217" mass="24640">MMGMNRIALTFLRSLFFSAAGLLPLLVHGQIYTCKDAAGHTITGDHPMPECSNSKVLELSKAGVVKREIPAPLTAEQKRQQQALDDKRRVEQAAEEQRRQQDRALLSRYRSEADIEASRRYYLSLSQDLIKRDQVAIDDAQNQLKAANTEAEFYKHRKTLPASLRSKIDDANRDIAYNQKSMADHQAELGRINGKFDETLKHYRELIGAMPEAQVSR</sequence>
<organism evidence="4 5">
    <name type="scientific">Collimonas rhizosphaerae</name>
    <dbReference type="NCBI Taxonomy" id="3126357"/>
    <lineage>
        <taxon>Bacteria</taxon>
        <taxon>Pseudomonadati</taxon>
        <taxon>Pseudomonadota</taxon>
        <taxon>Betaproteobacteria</taxon>
        <taxon>Burkholderiales</taxon>
        <taxon>Oxalobacteraceae</taxon>
        <taxon>Collimonas</taxon>
    </lineage>
</organism>
<protein>
    <submittedName>
        <fullName evidence="4">DUF4124 domain-containing protein</fullName>
    </submittedName>
</protein>
<keyword evidence="5" id="KW-1185">Reference proteome</keyword>